<keyword evidence="1" id="KW-0812">Transmembrane</keyword>
<dbReference type="InterPro" id="IPR036388">
    <property type="entry name" value="WH-like_DNA-bd_sf"/>
</dbReference>
<dbReference type="SUPFAM" id="SSF46785">
    <property type="entry name" value="Winged helix' DNA-binding domain"/>
    <property type="match status" value="1"/>
</dbReference>
<evidence type="ECO:0000256" key="1">
    <source>
        <dbReference type="SAM" id="Phobius"/>
    </source>
</evidence>
<proteinExistence type="predicted"/>
<keyword evidence="1" id="KW-0472">Membrane</keyword>
<name>A0ABP9WHF3_9MICO</name>
<keyword evidence="4" id="KW-1185">Reference proteome</keyword>
<dbReference type="InterPro" id="IPR036390">
    <property type="entry name" value="WH_DNA-bd_sf"/>
</dbReference>
<sequence length="141" mass="14938">MSLALVGRDAWAWANAAIGVIVAVATFAIFTVWNARLARPVQSRATDIPQLDATLADPLGLRIMATLASYEGHIDTAVLEEALETPASEVGPALAPLIAAGYAEYTRSDVPWGRERIWLRATPDGRAAFDGHVAALRASAS</sequence>
<accession>A0ABP9WHF3</accession>
<dbReference type="Pfam" id="PF13601">
    <property type="entry name" value="HTH_34"/>
    <property type="match status" value="1"/>
</dbReference>
<dbReference type="EMBL" id="BAABRR010000008">
    <property type="protein sequence ID" value="GAA5519261.1"/>
    <property type="molecule type" value="Genomic_DNA"/>
</dbReference>
<dbReference type="Gene3D" id="1.10.10.10">
    <property type="entry name" value="Winged helix-like DNA-binding domain superfamily/Winged helix DNA-binding domain"/>
    <property type="match status" value="1"/>
</dbReference>
<protein>
    <recommendedName>
        <fullName evidence="2">Winged helix DNA-binding domain-containing protein</fullName>
    </recommendedName>
</protein>
<gene>
    <name evidence="3" type="ORF">Lsed01_01700</name>
</gene>
<evidence type="ECO:0000259" key="2">
    <source>
        <dbReference type="Pfam" id="PF13601"/>
    </source>
</evidence>
<dbReference type="Proteomes" id="UP001426770">
    <property type="component" value="Unassembled WGS sequence"/>
</dbReference>
<organism evidence="3 4">
    <name type="scientific">Demequina sediminis</name>
    <dbReference type="NCBI Taxonomy" id="1930058"/>
    <lineage>
        <taxon>Bacteria</taxon>
        <taxon>Bacillati</taxon>
        <taxon>Actinomycetota</taxon>
        <taxon>Actinomycetes</taxon>
        <taxon>Micrococcales</taxon>
        <taxon>Demequinaceae</taxon>
        <taxon>Demequina</taxon>
    </lineage>
</organism>
<evidence type="ECO:0000313" key="3">
    <source>
        <dbReference type="EMBL" id="GAA5519261.1"/>
    </source>
</evidence>
<keyword evidence="1" id="KW-1133">Transmembrane helix</keyword>
<reference evidence="3 4" key="1">
    <citation type="submission" date="2024-02" db="EMBL/GenBank/DDBJ databases">
        <title>Lysinimicrobium sediminis NBRC 112286.</title>
        <authorList>
            <person name="Ichikawa N."/>
            <person name="Katano-Makiyama Y."/>
            <person name="Hidaka K."/>
        </authorList>
    </citation>
    <scope>NUCLEOTIDE SEQUENCE [LARGE SCALE GENOMIC DNA]</scope>
    <source>
        <strain evidence="3 4">NBRC 112286</strain>
    </source>
</reference>
<feature type="domain" description="Winged helix DNA-binding" evidence="2">
    <location>
        <begin position="61"/>
        <end position="137"/>
    </location>
</feature>
<dbReference type="InterPro" id="IPR027395">
    <property type="entry name" value="WH_DNA-bd_dom"/>
</dbReference>
<comment type="caution">
    <text evidence="3">The sequence shown here is derived from an EMBL/GenBank/DDBJ whole genome shotgun (WGS) entry which is preliminary data.</text>
</comment>
<feature type="transmembrane region" description="Helical" evidence="1">
    <location>
        <begin position="12"/>
        <end position="35"/>
    </location>
</feature>
<evidence type="ECO:0000313" key="4">
    <source>
        <dbReference type="Proteomes" id="UP001426770"/>
    </source>
</evidence>
<dbReference type="RefSeq" id="WP_286216117.1">
    <property type="nucleotide sequence ID" value="NZ_AP027736.1"/>
</dbReference>